<evidence type="ECO:0000313" key="4">
    <source>
        <dbReference type="Proteomes" id="UP001061298"/>
    </source>
</evidence>
<feature type="compositionally biased region" description="Polar residues" evidence="1">
    <location>
        <begin position="416"/>
        <end position="428"/>
    </location>
</feature>
<name>A0ABY6DZ05_9ACTN</name>
<feature type="region of interest" description="Disordered" evidence="1">
    <location>
        <begin position="406"/>
        <end position="428"/>
    </location>
</feature>
<organism evidence="3 4">
    <name type="scientific">Streptomyces cynarae</name>
    <dbReference type="NCBI Taxonomy" id="2981134"/>
    <lineage>
        <taxon>Bacteria</taxon>
        <taxon>Bacillati</taxon>
        <taxon>Actinomycetota</taxon>
        <taxon>Actinomycetes</taxon>
        <taxon>Kitasatosporales</taxon>
        <taxon>Streptomycetaceae</taxon>
        <taxon>Streptomyces</taxon>
    </lineage>
</organism>
<dbReference type="Proteomes" id="UP001061298">
    <property type="component" value="Chromosome"/>
</dbReference>
<dbReference type="EMBL" id="CP106793">
    <property type="protein sequence ID" value="UXY18953.1"/>
    <property type="molecule type" value="Genomic_DNA"/>
</dbReference>
<feature type="domain" description="Nitrate/nitrite sensing protein" evidence="2">
    <location>
        <begin position="57"/>
        <end position="289"/>
    </location>
</feature>
<evidence type="ECO:0000259" key="2">
    <source>
        <dbReference type="Pfam" id="PF08376"/>
    </source>
</evidence>
<protein>
    <submittedName>
        <fullName evidence="3">Nitrate- and nitrite sensing domain-containing protein</fullName>
    </submittedName>
</protein>
<keyword evidence="4" id="KW-1185">Reference proteome</keyword>
<proteinExistence type="predicted"/>
<dbReference type="RefSeq" id="WP_263229139.1">
    <property type="nucleotide sequence ID" value="NZ_CP106793.1"/>
</dbReference>
<dbReference type="Pfam" id="PF08376">
    <property type="entry name" value="NIT"/>
    <property type="match status" value="1"/>
</dbReference>
<evidence type="ECO:0000313" key="3">
    <source>
        <dbReference type="EMBL" id="UXY18953.1"/>
    </source>
</evidence>
<evidence type="ECO:0000256" key="1">
    <source>
        <dbReference type="SAM" id="MobiDB-lite"/>
    </source>
</evidence>
<sequence length="428" mass="45328">MDVTPPTTRARLLRFLVLALAVLLALLGAAAAQQISEHRVAAATADHARLEIALQGLVHELQKERGLTTGYVGGVRQFGAKLPAQRRATDTARARLVREVRGRDDAAAASVRASLGRLDGLTVIRRHADDGTGAFQETFASFSTGITVLDRLELGLDNVYDARLRAACRALDVLGDAKESADEERAVVLGSVRAGRFRGDDYNRFLQLRAARLAALESFPRSATAAQRRRLDAALGTPEAERAFAYESVAVHADGRLATAAIPPMAWWESMTAADDGLRSVQISLGKDVEERAAALQSAAQCDLLLFVLFAFGTVAALGHLALDCVRSVSTPLAVLAQQALEVAATQLPRAVAAGRRGTWGEHPGPPAPLAVPGRAGAEVLHVAEAFDRVQRVAFDLATEQVLPRPAPLGEGAEPVSSSAPEARSATC</sequence>
<dbReference type="InterPro" id="IPR013587">
    <property type="entry name" value="Nitrate/nitrite_sensing"/>
</dbReference>
<gene>
    <name evidence="3" type="ORF">N8I84_09640</name>
</gene>
<accession>A0ABY6DZ05</accession>
<reference evidence="3" key="1">
    <citation type="submission" date="2022-10" db="EMBL/GenBank/DDBJ databases">
        <authorList>
            <person name="Mo P."/>
        </authorList>
    </citation>
    <scope>NUCLEOTIDE SEQUENCE</scope>
    <source>
        <strain evidence="3">HUAS 13-4</strain>
    </source>
</reference>